<evidence type="ECO:0000313" key="12">
    <source>
        <dbReference type="Proteomes" id="UP000054408"/>
    </source>
</evidence>
<dbReference type="Proteomes" id="UP000054408">
    <property type="component" value="Unassembled WGS sequence"/>
</dbReference>
<accession>A0A0L0DXS5</accession>
<dbReference type="GO" id="GO:0000126">
    <property type="term" value="C:transcription factor TFIIIB complex"/>
    <property type="evidence" value="ECO:0007669"/>
    <property type="project" value="TreeGrafter"/>
</dbReference>
<dbReference type="InterPro" id="IPR036915">
    <property type="entry name" value="Cyclin-like_sf"/>
</dbReference>
<dbReference type="eggNOG" id="KOG1598">
    <property type="taxonomic scope" value="Eukaryota"/>
</dbReference>
<dbReference type="GO" id="GO:0000995">
    <property type="term" value="F:RNA polymerase III general transcription initiation factor activity"/>
    <property type="evidence" value="ECO:0007669"/>
    <property type="project" value="TreeGrafter"/>
</dbReference>
<protein>
    <submittedName>
        <fullName evidence="11">Transcription factor IIIB 60 kDa subunit</fullName>
    </submittedName>
</protein>
<evidence type="ECO:0000259" key="10">
    <source>
        <dbReference type="Pfam" id="PF00382"/>
    </source>
</evidence>
<keyword evidence="7" id="KW-0804">Transcription</keyword>
<dbReference type="OrthoDB" id="511529at2759"/>
<keyword evidence="6" id="KW-0805">Transcription regulation</keyword>
<dbReference type="PANTHER" id="PTHR11618:SF4">
    <property type="entry name" value="TRANSCRIPTION FACTOR IIIB 90 KDA SUBUNIT"/>
    <property type="match status" value="1"/>
</dbReference>
<evidence type="ECO:0000256" key="9">
    <source>
        <dbReference type="SAM" id="MobiDB-lite"/>
    </source>
</evidence>
<dbReference type="STRING" id="461836.A0A0L0DXS5"/>
<dbReference type="InterPro" id="IPR013150">
    <property type="entry name" value="TFIIB_cyclin"/>
</dbReference>
<feature type="compositionally biased region" description="Polar residues" evidence="9">
    <location>
        <begin position="263"/>
        <end position="275"/>
    </location>
</feature>
<evidence type="ECO:0000256" key="1">
    <source>
        <dbReference type="ARBA" id="ARBA00004123"/>
    </source>
</evidence>
<evidence type="ECO:0000256" key="5">
    <source>
        <dbReference type="ARBA" id="ARBA00022833"/>
    </source>
</evidence>
<dbReference type="SUPFAM" id="SSF47954">
    <property type="entry name" value="Cyclin-like"/>
    <property type="match status" value="1"/>
</dbReference>
<evidence type="ECO:0000256" key="6">
    <source>
        <dbReference type="ARBA" id="ARBA00023015"/>
    </source>
</evidence>
<dbReference type="RefSeq" id="XP_013760850.1">
    <property type="nucleotide sequence ID" value="XM_013905396.1"/>
</dbReference>
<proteinExistence type="inferred from homology"/>
<dbReference type="CDD" id="cd20554">
    <property type="entry name" value="CYCLIN_TFIIIB90_rpt2"/>
    <property type="match status" value="1"/>
</dbReference>
<dbReference type="FunFam" id="1.10.472.10:FF:000002">
    <property type="entry name" value="Transcription factor IIIB 90 kDa subunit"/>
    <property type="match status" value="1"/>
</dbReference>
<organism evidence="11 12">
    <name type="scientific">Thecamonas trahens ATCC 50062</name>
    <dbReference type="NCBI Taxonomy" id="461836"/>
    <lineage>
        <taxon>Eukaryota</taxon>
        <taxon>Apusozoa</taxon>
        <taxon>Apusomonadida</taxon>
        <taxon>Apusomonadidae</taxon>
        <taxon>Thecamonas</taxon>
    </lineage>
</organism>
<keyword evidence="3" id="KW-0479">Metal-binding</keyword>
<dbReference type="GO" id="GO:0005634">
    <property type="term" value="C:nucleus"/>
    <property type="evidence" value="ECO:0007669"/>
    <property type="project" value="UniProtKB-SubCell"/>
</dbReference>
<dbReference type="Gene3D" id="1.10.472.10">
    <property type="entry name" value="Cyclin-like"/>
    <property type="match status" value="1"/>
</dbReference>
<sequence length="275" mass="31414">MLIDFSDVLQTNVYTLGNTFLKFKQLLNITLPVIDPSLYIHRFAAKLEFGAKKHVVAMSALRLVQSMKRDWIHHGRRPSGICGAALLIAARMHGFRRTQKEITQVVRICDLTLRKRLGEFEATPSSEMSLSQFNETSIEEEADPPAFAVSRERETADSKRRLELLEMYNAGPANNNLSLEDFARGLQSQHDYDLLFPRLPPAPTRPRRRHRPPHRLHPKLRPLRPKARVQCPLLRTRPRIAVVTMTTLTILTTKSSTPLSYRTAKSSSSRLCGRR</sequence>
<keyword evidence="4" id="KW-0863">Zinc-finger</keyword>
<dbReference type="PANTHER" id="PTHR11618">
    <property type="entry name" value="TRANSCRIPTION INITIATION FACTOR IIB-RELATED"/>
    <property type="match status" value="1"/>
</dbReference>
<evidence type="ECO:0000256" key="2">
    <source>
        <dbReference type="ARBA" id="ARBA00010857"/>
    </source>
</evidence>
<keyword evidence="8" id="KW-0539">Nucleus</keyword>
<comment type="subcellular location">
    <subcellularLocation>
        <location evidence="1">Nucleus</location>
    </subcellularLocation>
</comment>
<feature type="compositionally biased region" description="Basic residues" evidence="9">
    <location>
        <begin position="205"/>
        <end position="219"/>
    </location>
</feature>
<feature type="domain" description="Transcription factor TFIIB cyclin-like" evidence="10">
    <location>
        <begin position="31"/>
        <end position="121"/>
    </location>
</feature>
<gene>
    <name evidence="11" type="ORF">AMSG_02303</name>
</gene>
<evidence type="ECO:0000313" key="11">
    <source>
        <dbReference type="EMBL" id="KNC56333.1"/>
    </source>
</evidence>
<dbReference type="InterPro" id="IPR000812">
    <property type="entry name" value="TFIIB"/>
</dbReference>
<reference evidence="11 12" key="1">
    <citation type="submission" date="2010-05" db="EMBL/GenBank/DDBJ databases">
        <title>The Genome Sequence of Thecamonas trahens ATCC 50062.</title>
        <authorList>
            <consortium name="The Broad Institute Genome Sequencing Platform"/>
            <person name="Russ C."/>
            <person name="Cuomo C."/>
            <person name="Shea T."/>
            <person name="Young S.K."/>
            <person name="Zeng Q."/>
            <person name="Koehrsen M."/>
            <person name="Haas B."/>
            <person name="Borodovsky M."/>
            <person name="Guigo R."/>
            <person name="Alvarado L."/>
            <person name="Berlin A."/>
            <person name="Bochicchio J."/>
            <person name="Borenstein D."/>
            <person name="Chapman S."/>
            <person name="Chen Z."/>
            <person name="Freedman E."/>
            <person name="Gellesch M."/>
            <person name="Goldberg J."/>
            <person name="Griggs A."/>
            <person name="Gujja S."/>
            <person name="Heilman E."/>
            <person name="Heiman D."/>
            <person name="Hepburn T."/>
            <person name="Howarth C."/>
            <person name="Jen D."/>
            <person name="Larson L."/>
            <person name="Mehta T."/>
            <person name="Park D."/>
            <person name="Pearson M."/>
            <person name="Roberts A."/>
            <person name="Saif S."/>
            <person name="Shenoy N."/>
            <person name="Sisk P."/>
            <person name="Stolte C."/>
            <person name="Sykes S."/>
            <person name="Thomson T."/>
            <person name="Walk T."/>
            <person name="White J."/>
            <person name="Yandava C."/>
            <person name="Burger G."/>
            <person name="Gray M.W."/>
            <person name="Holland P.W.H."/>
            <person name="King N."/>
            <person name="Lang F.B.F."/>
            <person name="Roger A.J."/>
            <person name="Ruiz-Trillo I."/>
            <person name="Lander E."/>
            <person name="Nusbaum C."/>
        </authorList>
    </citation>
    <scope>NUCLEOTIDE SEQUENCE [LARGE SCALE GENOMIC DNA]</scope>
    <source>
        <strain evidence="11 12">ATCC 50062</strain>
    </source>
</reference>
<keyword evidence="5" id="KW-0862">Zinc</keyword>
<dbReference type="GO" id="GO:0070897">
    <property type="term" value="P:transcription preinitiation complex assembly"/>
    <property type="evidence" value="ECO:0007669"/>
    <property type="project" value="InterPro"/>
</dbReference>
<dbReference type="GO" id="GO:0097550">
    <property type="term" value="C:transcription preinitiation complex"/>
    <property type="evidence" value="ECO:0007669"/>
    <property type="project" value="TreeGrafter"/>
</dbReference>
<dbReference type="GeneID" id="25561989"/>
<comment type="similarity">
    <text evidence="2">Belongs to the TFIIB family.</text>
</comment>
<feature type="region of interest" description="Disordered" evidence="9">
    <location>
        <begin position="195"/>
        <end position="219"/>
    </location>
</feature>
<dbReference type="GO" id="GO:0001006">
    <property type="term" value="F:RNA polymerase III type 3 promoter sequence-specific DNA binding"/>
    <property type="evidence" value="ECO:0007669"/>
    <property type="project" value="TreeGrafter"/>
</dbReference>
<evidence type="ECO:0000256" key="7">
    <source>
        <dbReference type="ARBA" id="ARBA00023163"/>
    </source>
</evidence>
<feature type="region of interest" description="Disordered" evidence="9">
    <location>
        <begin position="255"/>
        <end position="275"/>
    </location>
</feature>
<dbReference type="EMBL" id="GL349441">
    <property type="protein sequence ID" value="KNC56333.1"/>
    <property type="molecule type" value="Genomic_DNA"/>
</dbReference>
<dbReference type="Pfam" id="PF00382">
    <property type="entry name" value="TFIIB"/>
    <property type="match status" value="1"/>
</dbReference>
<dbReference type="AlphaFoldDB" id="A0A0L0DXS5"/>
<evidence type="ECO:0000256" key="4">
    <source>
        <dbReference type="ARBA" id="ARBA00022771"/>
    </source>
</evidence>
<evidence type="ECO:0000256" key="3">
    <source>
        <dbReference type="ARBA" id="ARBA00022723"/>
    </source>
</evidence>
<dbReference type="GO" id="GO:0017025">
    <property type="term" value="F:TBP-class protein binding"/>
    <property type="evidence" value="ECO:0007669"/>
    <property type="project" value="InterPro"/>
</dbReference>
<dbReference type="GO" id="GO:0008270">
    <property type="term" value="F:zinc ion binding"/>
    <property type="evidence" value="ECO:0007669"/>
    <property type="project" value="UniProtKB-KW"/>
</dbReference>
<keyword evidence="12" id="KW-1185">Reference proteome</keyword>
<evidence type="ECO:0000256" key="8">
    <source>
        <dbReference type="ARBA" id="ARBA00023242"/>
    </source>
</evidence>
<name>A0A0L0DXS5_THETB</name>